<dbReference type="AlphaFoldDB" id="A0A392RGQ4"/>
<reference evidence="2 3" key="1">
    <citation type="journal article" date="2018" name="Front. Plant Sci.">
        <title>Red Clover (Trifolium pratense) and Zigzag Clover (T. medium) - A Picture of Genomic Similarities and Differences.</title>
        <authorList>
            <person name="Dluhosova J."/>
            <person name="Istvanek J."/>
            <person name="Nedelnik J."/>
            <person name="Repkova J."/>
        </authorList>
    </citation>
    <scope>NUCLEOTIDE SEQUENCE [LARGE SCALE GENOMIC DNA]</scope>
    <source>
        <strain evidence="3">cv. 10/8</strain>
        <tissue evidence="2">Leaf</tissue>
    </source>
</reference>
<dbReference type="EMBL" id="LXQA010219292">
    <property type="protein sequence ID" value="MCI35006.1"/>
    <property type="molecule type" value="Genomic_DNA"/>
</dbReference>
<evidence type="ECO:0000313" key="3">
    <source>
        <dbReference type="Proteomes" id="UP000265520"/>
    </source>
</evidence>
<accession>A0A392RGQ4</accession>
<proteinExistence type="predicted"/>
<comment type="caution">
    <text evidence="2">The sequence shown here is derived from an EMBL/GenBank/DDBJ whole genome shotgun (WGS) entry which is preliminary data.</text>
</comment>
<keyword evidence="3" id="KW-1185">Reference proteome</keyword>
<feature type="region of interest" description="Disordered" evidence="1">
    <location>
        <begin position="34"/>
        <end position="73"/>
    </location>
</feature>
<feature type="non-terminal residue" evidence="2">
    <location>
        <position position="1"/>
    </location>
</feature>
<dbReference type="Proteomes" id="UP000265520">
    <property type="component" value="Unassembled WGS sequence"/>
</dbReference>
<sequence length="73" mass="8224">IAINQHKYALDILSETGILDCRPMIIIIQKITTLKTHHPPPRTQEPEPTKATSHNNDNTPKDGDRVVEETDGR</sequence>
<protein>
    <submittedName>
        <fullName evidence="2">Uncharacterized protein</fullName>
    </submittedName>
</protein>
<evidence type="ECO:0000256" key="1">
    <source>
        <dbReference type="SAM" id="MobiDB-lite"/>
    </source>
</evidence>
<organism evidence="2 3">
    <name type="scientific">Trifolium medium</name>
    <dbReference type="NCBI Taxonomy" id="97028"/>
    <lineage>
        <taxon>Eukaryota</taxon>
        <taxon>Viridiplantae</taxon>
        <taxon>Streptophyta</taxon>
        <taxon>Embryophyta</taxon>
        <taxon>Tracheophyta</taxon>
        <taxon>Spermatophyta</taxon>
        <taxon>Magnoliopsida</taxon>
        <taxon>eudicotyledons</taxon>
        <taxon>Gunneridae</taxon>
        <taxon>Pentapetalae</taxon>
        <taxon>rosids</taxon>
        <taxon>fabids</taxon>
        <taxon>Fabales</taxon>
        <taxon>Fabaceae</taxon>
        <taxon>Papilionoideae</taxon>
        <taxon>50 kb inversion clade</taxon>
        <taxon>NPAAA clade</taxon>
        <taxon>Hologalegina</taxon>
        <taxon>IRL clade</taxon>
        <taxon>Trifolieae</taxon>
        <taxon>Trifolium</taxon>
    </lineage>
</organism>
<name>A0A392RGQ4_9FABA</name>
<feature type="compositionally biased region" description="Basic and acidic residues" evidence="1">
    <location>
        <begin position="59"/>
        <end position="73"/>
    </location>
</feature>
<evidence type="ECO:0000313" key="2">
    <source>
        <dbReference type="EMBL" id="MCI35006.1"/>
    </source>
</evidence>